<accession>A0AC35U5T8</accession>
<reference evidence="2" key="1">
    <citation type="submission" date="2016-11" db="UniProtKB">
        <authorList>
            <consortium name="WormBaseParasite"/>
        </authorList>
    </citation>
    <scope>IDENTIFICATION</scope>
    <source>
        <strain evidence="2">KR3021</strain>
    </source>
</reference>
<dbReference type="WBParaSite" id="RSKR_0000777600.1">
    <property type="protein sequence ID" value="RSKR_0000777600.1"/>
    <property type="gene ID" value="RSKR_0000777600"/>
</dbReference>
<dbReference type="Proteomes" id="UP000095286">
    <property type="component" value="Unplaced"/>
</dbReference>
<protein>
    <submittedName>
        <fullName evidence="2">Fibrinogen C-terminal domain-containing protein</fullName>
    </submittedName>
</protein>
<evidence type="ECO:0000313" key="2">
    <source>
        <dbReference type="WBParaSite" id="RSKR_0000777600.1"/>
    </source>
</evidence>
<organism evidence="1 2">
    <name type="scientific">Rhabditophanes sp. KR3021</name>
    <dbReference type="NCBI Taxonomy" id="114890"/>
    <lineage>
        <taxon>Eukaryota</taxon>
        <taxon>Metazoa</taxon>
        <taxon>Ecdysozoa</taxon>
        <taxon>Nematoda</taxon>
        <taxon>Chromadorea</taxon>
        <taxon>Rhabditida</taxon>
        <taxon>Tylenchina</taxon>
        <taxon>Panagrolaimomorpha</taxon>
        <taxon>Strongyloidoidea</taxon>
        <taxon>Alloionematidae</taxon>
        <taxon>Rhabditophanes</taxon>
    </lineage>
</organism>
<sequence>MKIYCFLLSTILLLCLHKSTADTKPPHCHDKYTYSEVLGQCWSVVSDHTDTISEAEFHCKKFHGNLVSIETLIKNHAVSEYFDKYAATHSRCHNRGWIGLYYESISKDYQWYSGEPKTYTNWAKPPTNFSLQVGVYYDFATLKWDLADKNSLYCFMCVSPPEVYSCKDVLMNNPNAPSGEYLINVQGELVNVQCDMTTDGGGWIVIQKRDDGTTSFYDKTWQEYKDGFGDLSGNYNFWLGNHAVSALTGSIGPFKLRVEINGDRNGTNTDKTVSWNGSFDFRLMPEFTNYTLKISNASGSATAGGWDDFTVHNMYPFSTIDRNNALYGPCVSDFHLSGWWLKFCGMGSLNGQYVPPIQYKNGYGYSWVITVPNDIVTPVSSRMLIRETN</sequence>
<proteinExistence type="predicted"/>
<name>A0AC35U5T8_9BILA</name>
<evidence type="ECO:0000313" key="1">
    <source>
        <dbReference type="Proteomes" id="UP000095286"/>
    </source>
</evidence>